<dbReference type="AlphaFoldDB" id="A0A177EBV6"/>
<organism evidence="1 2">
    <name type="scientific">Nematocida displodere</name>
    <dbReference type="NCBI Taxonomy" id="1805483"/>
    <lineage>
        <taxon>Eukaryota</taxon>
        <taxon>Fungi</taxon>
        <taxon>Fungi incertae sedis</taxon>
        <taxon>Microsporidia</taxon>
        <taxon>Nematocida</taxon>
    </lineage>
</organism>
<gene>
    <name evidence="1" type="ORF">NEDG_01009</name>
</gene>
<accession>A0A177EBV6</accession>
<evidence type="ECO:0000313" key="1">
    <source>
        <dbReference type="EMBL" id="OAG28870.1"/>
    </source>
</evidence>
<evidence type="ECO:0000313" key="2">
    <source>
        <dbReference type="Proteomes" id="UP000185944"/>
    </source>
</evidence>
<name>A0A177EBV6_9MICR</name>
<dbReference type="EMBL" id="LTDL01000042">
    <property type="protein sequence ID" value="OAG28870.1"/>
    <property type="molecule type" value="Genomic_DNA"/>
</dbReference>
<dbReference type="GeneID" id="93647359"/>
<dbReference type="Proteomes" id="UP000185944">
    <property type="component" value="Unassembled WGS sequence"/>
</dbReference>
<reference evidence="1 2" key="1">
    <citation type="submission" date="2016-02" db="EMBL/GenBank/DDBJ databases">
        <title>Discovery of a natural microsporidian pathogen with a broad tissue tropism in Caenorhabditis elegans.</title>
        <authorList>
            <person name="Luallen R.J."/>
            <person name="Reinke A.W."/>
            <person name="Tong L."/>
            <person name="Botts M.R."/>
            <person name="Felix M.-A."/>
            <person name="Troemel E.R."/>
        </authorList>
    </citation>
    <scope>NUCLEOTIDE SEQUENCE [LARGE SCALE GENOMIC DNA]</scope>
    <source>
        <strain evidence="1 2">JUm2807</strain>
    </source>
</reference>
<sequence length="98" mass="11147">MFSSRCLSKYNKRCTIIGKIVQTHPNVTLQYKSREVSIRATFPSAFSKGETIRAFGVLKKDTFFMDAYVALASGDLVFIDAFKREISAFVVHELFLNK</sequence>
<comment type="caution">
    <text evidence="1">The sequence shown here is derived from an EMBL/GenBank/DDBJ whole genome shotgun (WGS) entry which is preliminary data.</text>
</comment>
<dbReference type="VEuPathDB" id="MicrosporidiaDB:NEDG_01009"/>
<proteinExistence type="predicted"/>
<protein>
    <submittedName>
        <fullName evidence="1">Uncharacterized protein</fullName>
    </submittedName>
</protein>
<dbReference type="RefSeq" id="XP_067543615.1">
    <property type="nucleotide sequence ID" value="XM_067688427.1"/>
</dbReference>
<keyword evidence="2" id="KW-1185">Reference proteome</keyword>